<proteinExistence type="predicted"/>
<sequence length="31" mass="3509">MPEILEEDVRTGGASVRFRSPRVCEEPVIHV</sequence>
<comment type="caution">
    <text evidence="1">The sequence shown here is derived from an EMBL/GenBank/DDBJ whole genome shotgun (WGS) entry which is preliminary data.</text>
</comment>
<reference evidence="1 2" key="1">
    <citation type="submission" date="2020-08" db="EMBL/GenBank/DDBJ databases">
        <title>Sequencing the genomes of 1000 actinobacteria strains.</title>
        <authorList>
            <person name="Klenk H.-P."/>
        </authorList>
    </citation>
    <scope>NUCLEOTIDE SEQUENCE [LARGE SCALE GENOMIC DNA]</scope>
    <source>
        <strain evidence="1 2">DSM 44936</strain>
    </source>
</reference>
<evidence type="ECO:0000313" key="1">
    <source>
        <dbReference type="EMBL" id="MBB6476745.1"/>
    </source>
</evidence>
<keyword evidence="2" id="KW-1185">Reference proteome</keyword>
<accession>A0A7X0IK91</accession>
<gene>
    <name evidence="1" type="ORF">BJ992_006176</name>
</gene>
<evidence type="ECO:0000313" key="2">
    <source>
        <dbReference type="Proteomes" id="UP000555564"/>
    </source>
</evidence>
<dbReference type="Proteomes" id="UP000555564">
    <property type="component" value="Unassembled WGS sequence"/>
</dbReference>
<name>A0A7X0IK91_9ACTN</name>
<dbReference type="AlphaFoldDB" id="A0A7X0IK91"/>
<protein>
    <submittedName>
        <fullName evidence="1">Uncharacterized protein</fullName>
    </submittedName>
</protein>
<organism evidence="1 2">
    <name type="scientific">Sphaerisporangium rubeum</name>
    <dbReference type="NCBI Taxonomy" id="321317"/>
    <lineage>
        <taxon>Bacteria</taxon>
        <taxon>Bacillati</taxon>
        <taxon>Actinomycetota</taxon>
        <taxon>Actinomycetes</taxon>
        <taxon>Streptosporangiales</taxon>
        <taxon>Streptosporangiaceae</taxon>
        <taxon>Sphaerisporangium</taxon>
    </lineage>
</organism>
<dbReference type="EMBL" id="JACHIU010000001">
    <property type="protein sequence ID" value="MBB6476745.1"/>
    <property type="molecule type" value="Genomic_DNA"/>
</dbReference>